<dbReference type="InterPro" id="IPR004276">
    <property type="entry name" value="GlycoTrans_28_N"/>
</dbReference>
<comment type="function">
    <text evidence="10">Cell wall formation. Catalyzes the transfer of a GlcNAc subunit on undecaprenyl-pyrophosphoryl-MurNAc-pentapeptide (lipid intermediate I) to form undecaprenyl-pyrophosphoryl-MurNAc-(pentapeptide)GlcNAc (lipid intermediate II).</text>
</comment>
<dbReference type="EC" id="2.4.1.227" evidence="10"/>
<dbReference type="InterPro" id="IPR006009">
    <property type="entry name" value="GlcNAc_MurG"/>
</dbReference>
<keyword evidence="6 10" id="KW-0573">Peptidoglycan synthesis</keyword>
<keyword evidence="1 10" id="KW-1003">Cell membrane</keyword>
<feature type="binding site" evidence="10">
    <location>
        <position position="242"/>
    </location>
    <ligand>
        <name>UDP-N-acetyl-alpha-D-glucosamine</name>
        <dbReference type="ChEBI" id="CHEBI:57705"/>
    </ligand>
</feature>
<keyword evidence="3 10" id="KW-0328">Glycosyltransferase</keyword>
<dbReference type="GO" id="GO:0008360">
    <property type="term" value="P:regulation of cell shape"/>
    <property type="evidence" value="ECO:0007669"/>
    <property type="project" value="UniProtKB-KW"/>
</dbReference>
<dbReference type="CDD" id="cd03785">
    <property type="entry name" value="GT28_MurG"/>
    <property type="match status" value="1"/>
</dbReference>
<feature type="binding site" evidence="10">
    <location>
        <position position="286"/>
    </location>
    <ligand>
        <name>UDP-N-acetyl-alpha-D-glucosamine</name>
        <dbReference type="ChEBI" id="CHEBI:57705"/>
    </ligand>
</feature>
<dbReference type="GO" id="GO:0051301">
    <property type="term" value="P:cell division"/>
    <property type="evidence" value="ECO:0007669"/>
    <property type="project" value="UniProtKB-KW"/>
</dbReference>
<comment type="similarity">
    <text evidence="10">Belongs to the glycosyltransferase 28 family. MurG subfamily.</text>
</comment>
<evidence type="ECO:0000256" key="5">
    <source>
        <dbReference type="ARBA" id="ARBA00022960"/>
    </source>
</evidence>
<dbReference type="SUPFAM" id="SSF53756">
    <property type="entry name" value="UDP-Glycosyltransferase/glycogen phosphorylase"/>
    <property type="match status" value="1"/>
</dbReference>
<dbReference type="AlphaFoldDB" id="A0A451DJW3"/>
<feature type="binding site" evidence="10">
    <location>
        <position position="125"/>
    </location>
    <ligand>
        <name>UDP-N-acetyl-alpha-D-glucosamine</name>
        <dbReference type="ChEBI" id="CHEBI:57705"/>
    </ligand>
</feature>
<reference evidence="13 14" key="1">
    <citation type="submission" date="2019-02" db="EMBL/GenBank/DDBJ databases">
        <authorList>
            <person name="Manzano-Marin A."/>
            <person name="Manzano-Marin A."/>
        </authorList>
    </citation>
    <scope>NUCLEOTIDE SEQUENCE [LARGE SCALE GENOMIC DNA]</scope>
    <source>
        <strain evidence="13 14">ErCipseudotaxifoliae</strain>
    </source>
</reference>
<dbReference type="Pfam" id="PF03033">
    <property type="entry name" value="Glyco_transf_28"/>
    <property type="match status" value="1"/>
</dbReference>
<evidence type="ECO:0000313" key="13">
    <source>
        <dbReference type="EMBL" id="VFP87010.1"/>
    </source>
</evidence>
<dbReference type="GO" id="GO:0071555">
    <property type="term" value="P:cell wall organization"/>
    <property type="evidence" value="ECO:0007669"/>
    <property type="project" value="UniProtKB-KW"/>
</dbReference>
<keyword evidence="4 10" id="KW-0808">Transferase</keyword>
<comment type="catalytic activity">
    <reaction evidence="10">
        <text>di-trans,octa-cis-undecaprenyl diphospho-N-acetyl-alpha-D-muramoyl-L-alanyl-D-glutamyl-meso-2,6-diaminopimeloyl-D-alanyl-D-alanine + UDP-N-acetyl-alpha-D-glucosamine = di-trans,octa-cis-undecaprenyl diphospho-[N-acetyl-alpha-D-glucosaminyl-(1-&gt;4)]-N-acetyl-alpha-D-muramoyl-L-alanyl-D-glutamyl-meso-2,6-diaminopimeloyl-D-alanyl-D-alanine + UDP + H(+)</text>
        <dbReference type="Rhea" id="RHEA:31227"/>
        <dbReference type="ChEBI" id="CHEBI:15378"/>
        <dbReference type="ChEBI" id="CHEBI:57705"/>
        <dbReference type="ChEBI" id="CHEBI:58223"/>
        <dbReference type="ChEBI" id="CHEBI:61387"/>
        <dbReference type="ChEBI" id="CHEBI:61388"/>
        <dbReference type="EC" id="2.4.1.227"/>
    </reaction>
</comment>
<evidence type="ECO:0000256" key="2">
    <source>
        <dbReference type="ARBA" id="ARBA00022618"/>
    </source>
</evidence>
<comment type="subcellular location">
    <subcellularLocation>
        <location evidence="10">Cell membrane</location>
        <topology evidence="10">Peripheral membrane protein</topology>
        <orientation evidence="10">Cytoplasmic side</orientation>
    </subcellularLocation>
</comment>
<feature type="binding site" evidence="10">
    <location>
        <position position="189"/>
    </location>
    <ligand>
        <name>UDP-N-acetyl-alpha-D-glucosamine</name>
        <dbReference type="ChEBI" id="CHEBI:57705"/>
    </ligand>
</feature>
<feature type="binding site" evidence="10">
    <location>
        <position position="161"/>
    </location>
    <ligand>
        <name>UDP-N-acetyl-alpha-D-glucosamine</name>
        <dbReference type="ChEBI" id="CHEBI:57705"/>
    </ligand>
</feature>
<accession>A0A451DJW3</accession>
<dbReference type="GO" id="GO:0009252">
    <property type="term" value="P:peptidoglycan biosynthetic process"/>
    <property type="evidence" value="ECO:0007669"/>
    <property type="project" value="UniProtKB-UniRule"/>
</dbReference>
<evidence type="ECO:0000256" key="6">
    <source>
        <dbReference type="ARBA" id="ARBA00022984"/>
    </source>
</evidence>
<dbReference type="PANTHER" id="PTHR21015">
    <property type="entry name" value="UDP-N-ACETYLGLUCOSAMINE--N-ACETYLMURAMYL-(PENTAPEPTIDE) PYROPHOSPHORYL-UNDECAPRENOL N-ACETYLGLUCOSAMINE TRANSFERASE 1"/>
    <property type="match status" value="1"/>
</dbReference>
<evidence type="ECO:0000256" key="10">
    <source>
        <dbReference type="HAMAP-Rule" id="MF_00033"/>
    </source>
</evidence>
<evidence type="ECO:0000259" key="12">
    <source>
        <dbReference type="Pfam" id="PF04101"/>
    </source>
</evidence>
<feature type="domain" description="Glycosyl transferase family 28 C-terminal" evidence="12">
    <location>
        <begin position="183"/>
        <end position="322"/>
    </location>
</feature>
<evidence type="ECO:0000256" key="3">
    <source>
        <dbReference type="ARBA" id="ARBA00022676"/>
    </source>
</evidence>
<dbReference type="NCBIfam" id="TIGR01133">
    <property type="entry name" value="murG"/>
    <property type="match status" value="1"/>
</dbReference>
<protein>
    <recommendedName>
        <fullName evidence="10">UDP-N-acetylglucosamine--N-acetylmuramyl-(pentapeptide) pyrophosphoryl-undecaprenol N-acetylglucosamine transferase</fullName>
        <ecNumber evidence="10">2.4.1.227</ecNumber>
    </recommendedName>
    <alternativeName>
        <fullName evidence="10">Undecaprenyl-PP-MurNAc-pentapeptide-UDPGlcNAc GlcNAc transferase</fullName>
    </alternativeName>
</protein>
<gene>
    <name evidence="10 13" type="primary">murG</name>
    <name evidence="13" type="ORF">ERCIPSTX3056_385</name>
</gene>
<name>A0A451DJW3_9GAMM</name>
<dbReference type="Pfam" id="PF04101">
    <property type="entry name" value="Glyco_tran_28_C"/>
    <property type="match status" value="1"/>
</dbReference>
<proteinExistence type="inferred from homology"/>
<evidence type="ECO:0000256" key="9">
    <source>
        <dbReference type="ARBA" id="ARBA00023316"/>
    </source>
</evidence>
<feature type="domain" description="Glycosyltransferase family 28 N-terminal" evidence="11">
    <location>
        <begin position="7"/>
        <end position="143"/>
    </location>
</feature>
<evidence type="ECO:0000259" key="11">
    <source>
        <dbReference type="Pfam" id="PF03033"/>
    </source>
</evidence>
<evidence type="ECO:0000256" key="1">
    <source>
        <dbReference type="ARBA" id="ARBA00022475"/>
    </source>
</evidence>
<dbReference type="InterPro" id="IPR007235">
    <property type="entry name" value="Glyco_trans_28_C"/>
</dbReference>
<evidence type="ECO:0000313" key="14">
    <source>
        <dbReference type="Proteomes" id="UP000294462"/>
    </source>
</evidence>
<comment type="pathway">
    <text evidence="10">Cell wall biogenesis; peptidoglycan biosynthesis.</text>
</comment>
<organism evidence="13 14">
    <name type="scientific">Candidatus Erwinia haradaeae</name>
    <dbReference type="NCBI Taxonomy" id="1922217"/>
    <lineage>
        <taxon>Bacteria</taxon>
        <taxon>Pseudomonadati</taxon>
        <taxon>Pseudomonadota</taxon>
        <taxon>Gammaproteobacteria</taxon>
        <taxon>Enterobacterales</taxon>
        <taxon>Erwiniaceae</taxon>
        <taxon>Erwinia</taxon>
    </lineage>
</organism>
<dbReference type="KEGG" id="ehd:ERCIPSTX3056_385"/>
<dbReference type="PANTHER" id="PTHR21015:SF22">
    <property type="entry name" value="GLYCOSYLTRANSFERASE"/>
    <property type="match status" value="1"/>
</dbReference>
<keyword evidence="9 10" id="KW-0961">Cell wall biogenesis/degradation</keyword>
<sequence>MTNKKLMVMAGGTGGHIFPGLAVANYLIRLNWKVLWLGTSERMESHLVPKHGIDIQFIKISGLRNQGILSLISSPIRILYAWHQARKIIKSWQPDVVLGMGGYVSGPGALAAWSCGVPLVLHEQNGIAGLTNKWLSRITSKVIQAFPGALTSAEVVGNPIRENMLVLPEPSVRFSRRQGSICVLVLGGSQGANILNQTMPQVAAKMGRKINLWHQVGKGSLNIVRENYAKVQYSPYLISEFIDDMAAAYAWADLVICRSGAMTVSEISAVGLPAIFVPFQHKDRQQYWNALQLERIGGAIICEQKEFTADIVSQTLAVLDRRTLLVMAEKSRSIAILDSTTRVSSVIKNALR</sequence>
<dbReference type="HAMAP" id="MF_00033">
    <property type="entry name" value="MurG"/>
    <property type="match status" value="1"/>
</dbReference>
<dbReference type="GO" id="GO:0050511">
    <property type="term" value="F:undecaprenyldiphospho-muramoylpentapeptide beta-N-acetylglucosaminyltransferase activity"/>
    <property type="evidence" value="ECO:0007669"/>
    <property type="project" value="UniProtKB-UniRule"/>
</dbReference>
<dbReference type="GO" id="GO:0051991">
    <property type="term" value="F:UDP-N-acetyl-D-glucosamine:N-acetylmuramoyl-L-alanyl-D-glutamyl-meso-2,6-diaminopimelyl-D-alanyl-D-alanine-diphosphoundecaprenol 4-beta-N-acetylglucosaminlytransferase activity"/>
    <property type="evidence" value="ECO:0007669"/>
    <property type="project" value="RHEA"/>
</dbReference>
<evidence type="ECO:0000256" key="8">
    <source>
        <dbReference type="ARBA" id="ARBA00023306"/>
    </source>
</evidence>
<keyword evidence="7 10" id="KW-0472">Membrane</keyword>
<dbReference type="EMBL" id="LR217725">
    <property type="protein sequence ID" value="VFP87010.1"/>
    <property type="molecule type" value="Genomic_DNA"/>
</dbReference>
<dbReference type="Gene3D" id="3.40.50.2000">
    <property type="entry name" value="Glycogen Phosphorylase B"/>
    <property type="match status" value="2"/>
</dbReference>
<keyword evidence="8 10" id="KW-0131">Cell cycle</keyword>
<evidence type="ECO:0000256" key="4">
    <source>
        <dbReference type="ARBA" id="ARBA00022679"/>
    </source>
</evidence>
<dbReference type="UniPathway" id="UPA00219"/>
<feature type="binding site" evidence="10">
    <location>
        <begin position="13"/>
        <end position="15"/>
    </location>
    <ligand>
        <name>UDP-N-acetyl-alpha-D-glucosamine</name>
        <dbReference type="ChEBI" id="CHEBI:57705"/>
    </ligand>
</feature>
<keyword evidence="2 10" id="KW-0132">Cell division</keyword>
<keyword evidence="5 10" id="KW-0133">Cell shape</keyword>
<comment type="caution">
    <text evidence="10">Lacks conserved residue(s) required for the propagation of feature annotation.</text>
</comment>
<evidence type="ECO:0000256" key="7">
    <source>
        <dbReference type="ARBA" id="ARBA00023136"/>
    </source>
</evidence>
<dbReference type="Proteomes" id="UP000294462">
    <property type="component" value="Chromosome"/>
</dbReference>
<dbReference type="GO" id="GO:0005886">
    <property type="term" value="C:plasma membrane"/>
    <property type="evidence" value="ECO:0007669"/>
    <property type="project" value="UniProtKB-SubCell"/>
</dbReference>
<dbReference type="GO" id="GO:0005975">
    <property type="term" value="P:carbohydrate metabolic process"/>
    <property type="evidence" value="ECO:0007669"/>
    <property type="project" value="InterPro"/>
</dbReference>
<keyword evidence="14" id="KW-1185">Reference proteome</keyword>